<feature type="transmembrane region" description="Helical" evidence="6">
    <location>
        <begin position="12"/>
        <end position="32"/>
    </location>
</feature>
<keyword evidence="5 6" id="KW-0472">Membrane</keyword>
<dbReference type="GO" id="GO:0005886">
    <property type="term" value="C:plasma membrane"/>
    <property type="evidence" value="ECO:0007669"/>
    <property type="project" value="UniProtKB-SubCell"/>
</dbReference>
<feature type="transmembrane region" description="Helical" evidence="6">
    <location>
        <begin position="84"/>
        <end position="102"/>
    </location>
</feature>
<sequence length="291" mass="31483">MPMTRHTTDQLTDGLFICLGVLSAAFGLKGLLLPSHFIDGGVTGVCLLLVRILGWPLPVLLIVVNLPFLLLARVVIGRNFAVKTAVAIGLLAVAVGVIDFPFLTEDRLLVSIFGGFFIGVGIGLSMRGGSVLDGTEVLAIFLSRKVGAKVSDWVIMINVVIFIVAALVLSVEQALYSLLTYIVASKALDFIIDGVEEYTGVTIISKDNIAIRKALIERLGCGVTIYRGQGGYGYTGRKEEDHDILYAVITRLEIRKLTLLVQDIDPRAFITMNSISDVHGGMIKRRPLAED</sequence>
<dbReference type="Pfam" id="PF10035">
    <property type="entry name" value="DUF2179"/>
    <property type="match status" value="1"/>
</dbReference>
<reference evidence="8 9" key="1">
    <citation type="submission" date="2020-08" db="EMBL/GenBank/DDBJ databases">
        <title>Genomic Encyclopedia of Type Strains, Phase IV (KMG-IV): sequencing the most valuable type-strain genomes for metagenomic binning, comparative biology and taxonomic classification.</title>
        <authorList>
            <person name="Goeker M."/>
        </authorList>
    </citation>
    <scope>NUCLEOTIDE SEQUENCE [LARGE SCALE GENOMIC DNA]</scope>
    <source>
        <strain evidence="8 9">DSM 105137</strain>
    </source>
</reference>
<dbReference type="RefSeq" id="WP_246416739.1">
    <property type="nucleotide sequence ID" value="NZ_JACIFF010000007.1"/>
</dbReference>
<accession>A0A840E3E5</accession>
<dbReference type="PANTHER" id="PTHR33545">
    <property type="entry name" value="UPF0750 MEMBRANE PROTEIN YITT-RELATED"/>
    <property type="match status" value="1"/>
</dbReference>
<feature type="transmembrane region" description="Helical" evidence="6">
    <location>
        <begin position="150"/>
        <end position="171"/>
    </location>
</feature>
<feature type="transmembrane region" description="Helical" evidence="6">
    <location>
        <begin position="108"/>
        <end position="129"/>
    </location>
</feature>
<dbReference type="InterPro" id="IPR019264">
    <property type="entry name" value="DUF2179"/>
</dbReference>
<dbReference type="Pfam" id="PF02588">
    <property type="entry name" value="YitT_membrane"/>
    <property type="match status" value="1"/>
</dbReference>
<dbReference type="AlphaFoldDB" id="A0A840E3E5"/>
<keyword evidence="9" id="KW-1185">Reference proteome</keyword>
<name>A0A840E3E5_9BACT</name>
<dbReference type="CDD" id="cd16380">
    <property type="entry name" value="YitT_C"/>
    <property type="match status" value="1"/>
</dbReference>
<feature type="transmembrane region" description="Helical" evidence="6">
    <location>
        <begin position="52"/>
        <end position="72"/>
    </location>
</feature>
<organism evidence="8 9">
    <name type="scientific">Neolewinella aquimaris</name>
    <dbReference type="NCBI Taxonomy" id="1835722"/>
    <lineage>
        <taxon>Bacteria</taxon>
        <taxon>Pseudomonadati</taxon>
        <taxon>Bacteroidota</taxon>
        <taxon>Saprospiria</taxon>
        <taxon>Saprospirales</taxon>
        <taxon>Lewinellaceae</taxon>
        <taxon>Neolewinella</taxon>
    </lineage>
</organism>
<dbReference type="InterPro" id="IPR051461">
    <property type="entry name" value="UPF0750_membrane"/>
</dbReference>
<evidence type="ECO:0000313" key="9">
    <source>
        <dbReference type="Proteomes" id="UP000576209"/>
    </source>
</evidence>
<evidence type="ECO:0000256" key="2">
    <source>
        <dbReference type="ARBA" id="ARBA00022475"/>
    </source>
</evidence>
<keyword evidence="3 6" id="KW-0812">Transmembrane</keyword>
<comment type="subcellular location">
    <subcellularLocation>
        <location evidence="1">Cell membrane</location>
        <topology evidence="1">Multi-pass membrane protein</topology>
    </subcellularLocation>
</comment>
<proteinExistence type="predicted"/>
<evidence type="ECO:0000256" key="3">
    <source>
        <dbReference type="ARBA" id="ARBA00022692"/>
    </source>
</evidence>
<dbReference type="Proteomes" id="UP000576209">
    <property type="component" value="Unassembled WGS sequence"/>
</dbReference>
<gene>
    <name evidence="8" type="ORF">GGR28_002724</name>
</gene>
<comment type="caution">
    <text evidence="8">The sequence shown here is derived from an EMBL/GenBank/DDBJ whole genome shotgun (WGS) entry which is preliminary data.</text>
</comment>
<keyword evidence="4 6" id="KW-1133">Transmembrane helix</keyword>
<dbReference type="PANTHER" id="PTHR33545:SF3">
    <property type="entry name" value="UPF0750 MEMBRANE PROTEIN YQFU"/>
    <property type="match status" value="1"/>
</dbReference>
<evidence type="ECO:0000259" key="7">
    <source>
        <dbReference type="Pfam" id="PF10035"/>
    </source>
</evidence>
<dbReference type="PIRSF" id="PIRSF006483">
    <property type="entry name" value="Membrane_protein_YitT"/>
    <property type="match status" value="1"/>
</dbReference>
<dbReference type="EMBL" id="JACIFF010000007">
    <property type="protein sequence ID" value="MBB4080094.1"/>
    <property type="molecule type" value="Genomic_DNA"/>
</dbReference>
<evidence type="ECO:0000256" key="4">
    <source>
        <dbReference type="ARBA" id="ARBA00022989"/>
    </source>
</evidence>
<evidence type="ECO:0000313" key="8">
    <source>
        <dbReference type="EMBL" id="MBB4080094.1"/>
    </source>
</evidence>
<evidence type="ECO:0000256" key="5">
    <source>
        <dbReference type="ARBA" id="ARBA00023136"/>
    </source>
</evidence>
<protein>
    <submittedName>
        <fullName evidence="8">Uncharacterized membrane-anchored protein YitT (DUF2179 family)</fullName>
    </submittedName>
</protein>
<evidence type="ECO:0000256" key="6">
    <source>
        <dbReference type="SAM" id="Phobius"/>
    </source>
</evidence>
<evidence type="ECO:0000256" key="1">
    <source>
        <dbReference type="ARBA" id="ARBA00004651"/>
    </source>
</evidence>
<feature type="domain" description="DUF2179" evidence="7">
    <location>
        <begin position="222"/>
        <end position="280"/>
    </location>
</feature>
<dbReference type="Gene3D" id="3.30.70.120">
    <property type="match status" value="1"/>
</dbReference>
<dbReference type="InterPro" id="IPR003740">
    <property type="entry name" value="YitT"/>
</dbReference>
<keyword evidence="2" id="KW-1003">Cell membrane</keyword>
<dbReference type="InterPro" id="IPR015867">
    <property type="entry name" value="N-reg_PII/ATP_PRibTrfase_C"/>
</dbReference>